<dbReference type="Gene3D" id="3.30.70.270">
    <property type="match status" value="2"/>
</dbReference>
<dbReference type="Proteomes" id="UP000677228">
    <property type="component" value="Unassembled WGS sequence"/>
</dbReference>
<dbReference type="PROSITE" id="PS50878">
    <property type="entry name" value="RT_POL"/>
    <property type="match status" value="1"/>
</dbReference>
<dbReference type="GO" id="GO:0003676">
    <property type="term" value="F:nucleic acid binding"/>
    <property type="evidence" value="ECO:0007669"/>
    <property type="project" value="InterPro"/>
</dbReference>
<evidence type="ECO:0000313" key="9">
    <source>
        <dbReference type="Proteomes" id="UP000682733"/>
    </source>
</evidence>
<dbReference type="PROSITE" id="PS50157">
    <property type="entry name" value="ZINC_FINGER_C2H2_2"/>
    <property type="match status" value="1"/>
</dbReference>
<feature type="compositionally biased region" description="Basic and acidic residues" evidence="3">
    <location>
        <begin position="561"/>
        <end position="572"/>
    </location>
</feature>
<dbReference type="Pfam" id="PF17919">
    <property type="entry name" value="RT_RNaseH_2"/>
    <property type="match status" value="1"/>
</dbReference>
<dbReference type="Pfam" id="PF00665">
    <property type="entry name" value="rve"/>
    <property type="match status" value="1"/>
</dbReference>
<dbReference type="AlphaFoldDB" id="A0A8S2LP58"/>
<dbReference type="SUPFAM" id="SSF53098">
    <property type="entry name" value="Ribonuclease H-like"/>
    <property type="match status" value="1"/>
</dbReference>
<gene>
    <name evidence="7" type="ORF">OVA965_LOCUS20650</name>
    <name evidence="8" type="ORF">TMI583_LOCUS21088</name>
</gene>
<dbReference type="InterPro" id="IPR043128">
    <property type="entry name" value="Rev_trsase/Diguanyl_cyclase"/>
</dbReference>
<evidence type="ECO:0000259" key="5">
    <source>
        <dbReference type="PROSITE" id="PS50878"/>
    </source>
</evidence>
<name>A0A8S2LP58_9BILA</name>
<dbReference type="InterPro" id="IPR001584">
    <property type="entry name" value="Integrase_cat-core"/>
</dbReference>
<dbReference type="InterPro" id="IPR036397">
    <property type="entry name" value="RNaseH_sf"/>
</dbReference>
<dbReference type="GO" id="GO:0003824">
    <property type="term" value="F:catalytic activity"/>
    <property type="evidence" value="ECO:0007669"/>
    <property type="project" value="UniProtKB-KW"/>
</dbReference>
<feature type="domain" description="Reverse transcriptase" evidence="5">
    <location>
        <begin position="155"/>
        <end position="334"/>
    </location>
</feature>
<dbReference type="InterPro" id="IPR041577">
    <property type="entry name" value="RT_RNaseH_2"/>
</dbReference>
<keyword evidence="2" id="KW-0862">Zinc</keyword>
<keyword evidence="1" id="KW-0511">Multifunctional enzyme</keyword>
<dbReference type="Gene3D" id="3.30.420.10">
    <property type="entry name" value="Ribonuclease H-like superfamily/Ribonuclease H"/>
    <property type="match status" value="1"/>
</dbReference>
<dbReference type="InterPro" id="IPR000477">
    <property type="entry name" value="RT_dom"/>
</dbReference>
<dbReference type="InterPro" id="IPR050951">
    <property type="entry name" value="Retrovirus_Pol_polyprotein"/>
</dbReference>
<protein>
    <submittedName>
        <fullName evidence="8">Uncharacterized protein</fullName>
    </submittedName>
</protein>
<comment type="caution">
    <text evidence="8">The sequence shown here is derived from an EMBL/GenBank/DDBJ whole genome shotgun (WGS) entry which is preliminary data.</text>
</comment>
<dbReference type="PANTHER" id="PTHR37984">
    <property type="entry name" value="PROTEIN CBG26694"/>
    <property type="match status" value="1"/>
</dbReference>
<proteinExistence type="predicted"/>
<dbReference type="InterPro" id="IPR013087">
    <property type="entry name" value="Znf_C2H2_type"/>
</dbReference>
<feature type="region of interest" description="Disordered" evidence="3">
    <location>
        <begin position="561"/>
        <end position="590"/>
    </location>
</feature>
<dbReference type="FunFam" id="3.30.420.10:FF:000032">
    <property type="entry name" value="Retrovirus-related Pol polyprotein from transposon 297-like Protein"/>
    <property type="match status" value="1"/>
</dbReference>
<dbReference type="EMBL" id="CAJNOK010011050">
    <property type="protein sequence ID" value="CAF1130950.1"/>
    <property type="molecule type" value="Genomic_DNA"/>
</dbReference>
<evidence type="ECO:0000256" key="1">
    <source>
        <dbReference type="ARBA" id="ARBA00023268"/>
    </source>
</evidence>
<feature type="domain" description="C2H2-type" evidence="4">
    <location>
        <begin position="50"/>
        <end position="79"/>
    </location>
</feature>
<dbReference type="InterPro" id="IPR012337">
    <property type="entry name" value="RNaseH-like_sf"/>
</dbReference>
<sequence length="1056" mass="121888">MNADDRPHTLSRNTIIGRISYLTPSTICTILPKPTPINTENTRTHSTTNNRCRQCYQNFTSRSQLHIHLQENCHSQEIRDGIEQLTSHLNADQAKQVQKIMWRYGKLFDTQQPSVIKTTVRHAIDTGNNRPVRNYYGRKTDKQNKIVTEEVKELLNNDKIEPSNSPWASPVVLVSKKDGSARFCVDYRKLNEITKKDSYPLPRIEDIFDQLVGATYYSKLDFKGGYFQVPLDEKDREKTAFSTREGLYQFKVLPQGVMNGPPTFQRIVNEILGPTRWQYCLAYIDDIIIYSKTFEEHLEHFAQICSVLHQANFRLSPSKCDLFKNNIKFLGHEISETGIKPLSERINALTDLPAFKSAKDVFSFVKAAEYYRKFIPNFSQIACPLYQYAPAVARVKEKRSHAIAFKLTPQDEEAINQLKTLLTNAPILQFPDNAKPFVVRTDASDNGVGGVLLQDDKPVAYYSRKLTKTQARWSPTEQECFAIVLCIEKWHPYLHGQPFELDYIAETDHRPLEYLNKQAQLNKKCERWRLKLQEYRFKVFHIKGKNNVLCDFLSRHPVEPAKEEYDENERQSKSTQTDTADHVTDDQPTNYSASSAQANMILAVTTRAQAARQTFSDGTTTTQKVNAVSQLVQDHQSDPIPQEEKITVFNYDDLRRYQQNDEEVKQIIEQLKTPKYKQLYFLKDELLMRRQKPKLSVPFVPAGKLRVSILKAYHDTPANGAHFGRDKTLKRIQERYFWPSLHRDTKNHVKSCLPCLQYNHSRRKCDGALKPIKPPEGVWQLLAMDYHGPIIPSSARGHKYIISITDIMSKFVIAKAVRDNSAKTAAEFLQQEVITKYGTPRCILTDNGSHFTAMMFNNLLKSIGATHLYSTPYHPQTNGQIERFNATMDAKIAVLANERKTNWHEQLSFVTFIYNTSVHATTKHIPFELMYGRKPVLPFDPQSSVVSTMERDEYLQYAKDYISSLTQDMKRIVLNSQRKYKEKYDLNRSNPTYSIGDLVLVKTTAARNKFSVRNEGPFRVQKQLGPKTYVVEHVRKPEYQKQITVDSMIPIIERLS</sequence>
<dbReference type="InterPro" id="IPR043502">
    <property type="entry name" value="DNA/RNA_pol_sf"/>
</dbReference>
<evidence type="ECO:0000256" key="2">
    <source>
        <dbReference type="PROSITE-ProRule" id="PRU00042"/>
    </source>
</evidence>
<dbReference type="Gene3D" id="1.10.340.70">
    <property type="match status" value="1"/>
</dbReference>
<dbReference type="GO" id="GO:0008270">
    <property type="term" value="F:zinc ion binding"/>
    <property type="evidence" value="ECO:0007669"/>
    <property type="project" value="UniProtKB-KW"/>
</dbReference>
<organism evidence="8 9">
    <name type="scientific">Didymodactylos carnosus</name>
    <dbReference type="NCBI Taxonomy" id="1234261"/>
    <lineage>
        <taxon>Eukaryota</taxon>
        <taxon>Metazoa</taxon>
        <taxon>Spiralia</taxon>
        <taxon>Gnathifera</taxon>
        <taxon>Rotifera</taxon>
        <taxon>Eurotatoria</taxon>
        <taxon>Bdelloidea</taxon>
        <taxon>Philodinida</taxon>
        <taxon>Philodinidae</taxon>
        <taxon>Didymodactylos</taxon>
    </lineage>
</organism>
<evidence type="ECO:0000313" key="8">
    <source>
        <dbReference type="EMBL" id="CAF3913956.1"/>
    </source>
</evidence>
<dbReference type="PROSITE" id="PS50994">
    <property type="entry name" value="INTEGRASE"/>
    <property type="match status" value="1"/>
</dbReference>
<evidence type="ECO:0000259" key="6">
    <source>
        <dbReference type="PROSITE" id="PS50994"/>
    </source>
</evidence>
<dbReference type="SUPFAM" id="SSF56672">
    <property type="entry name" value="DNA/RNA polymerases"/>
    <property type="match status" value="1"/>
</dbReference>
<dbReference type="Pfam" id="PF00078">
    <property type="entry name" value="RVT_1"/>
    <property type="match status" value="1"/>
</dbReference>
<evidence type="ECO:0000259" key="4">
    <source>
        <dbReference type="PROSITE" id="PS50157"/>
    </source>
</evidence>
<accession>A0A8S2LP58</accession>
<evidence type="ECO:0000313" key="7">
    <source>
        <dbReference type="EMBL" id="CAF1130950.1"/>
    </source>
</evidence>
<dbReference type="FunFam" id="3.10.20.370:FF:000001">
    <property type="entry name" value="Retrovirus-related Pol polyprotein from transposon 17.6-like protein"/>
    <property type="match status" value="1"/>
</dbReference>
<dbReference type="FunFam" id="1.10.340.70:FF:000001">
    <property type="entry name" value="Retrovirus-related Pol polyprotein from transposon gypsy-like Protein"/>
    <property type="match status" value="1"/>
</dbReference>
<dbReference type="PROSITE" id="PS00028">
    <property type="entry name" value="ZINC_FINGER_C2H2_1"/>
    <property type="match status" value="1"/>
</dbReference>
<keyword evidence="2" id="KW-0479">Metal-binding</keyword>
<dbReference type="Proteomes" id="UP000682733">
    <property type="component" value="Unassembled WGS sequence"/>
</dbReference>
<reference evidence="8" key="1">
    <citation type="submission" date="2021-02" db="EMBL/GenBank/DDBJ databases">
        <authorList>
            <person name="Nowell W R."/>
        </authorList>
    </citation>
    <scope>NUCLEOTIDE SEQUENCE</scope>
</reference>
<dbReference type="EMBL" id="CAJOBA010021803">
    <property type="protein sequence ID" value="CAF3913956.1"/>
    <property type="molecule type" value="Genomic_DNA"/>
</dbReference>
<feature type="domain" description="Integrase catalytic" evidence="6">
    <location>
        <begin position="770"/>
        <end position="934"/>
    </location>
</feature>
<evidence type="ECO:0000256" key="3">
    <source>
        <dbReference type="SAM" id="MobiDB-lite"/>
    </source>
</evidence>
<dbReference type="GO" id="GO:0015074">
    <property type="term" value="P:DNA integration"/>
    <property type="evidence" value="ECO:0007669"/>
    <property type="project" value="InterPro"/>
</dbReference>
<dbReference type="CDD" id="cd09274">
    <property type="entry name" value="RNase_HI_RT_Ty3"/>
    <property type="match status" value="1"/>
</dbReference>
<keyword evidence="2" id="KW-0863">Zinc-finger</keyword>
<dbReference type="Gene3D" id="3.10.10.10">
    <property type="entry name" value="HIV Type 1 Reverse Transcriptase, subunit A, domain 1"/>
    <property type="match status" value="1"/>
</dbReference>
<dbReference type="Pfam" id="PF17921">
    <property type="entry name" value="Integrase_H2C2"/>
    <property type="match status" value="1"/>
</dbReference>
<dbReference type="CDD" id="cd01647">
    <property type="entry name" value="RT_LTR"/>
    <property type="match status" value="1"/>
</dbReference>
<dbReference type="InterPro" id="IPR041588">
    <property type="entry name" value="Integrase_H2C2"/>
</dbReference>
<dbReference type="PANTHER" id="PTHR37984:SF5">
    <property type="entry name" value="PROTEIN NYNRIN-LIKE"/>
    <property type="match status" value="1"/>
</dbReference>